<sequence>MDPYLKNSDIIDNFDHIEIQIIPNDFLSKNIDNDSNESTIDDNNDNHNCLIVFWQYNKGQNFSNNIKKCIVLLL</sequence>
<gene>
    <name evidence="1" type="ORF">DERP_011383</name>
</gene>
<evidence type="ECO:0000313" key="2">
    <source>
        <dbReference type="Proteomes" id="UP000887458"/>
    </source>
</evidence>
<proteinExistence type="predicted"/>
<organism evidence="1 2">
    <name type="scientific">Dermatophagoides pteronyssinus</name>
    <name type="common">European house dust mite</name>
    <dbReference type="NCBI Taxonomy" id="6956"/>
    <lineage>
        <taxon>Eukaryota</taxon>
        <taxon>Metazoa</taxon>
        <taxon>Ecdysozoa</taxon>
        <taxon>Arthropoda</taxon>
        <taxon>Chelicerata</taxon>
        <taxon>Arachnida</taxon>
        <taxon>Acari</taxon>
        <taxon>Acariformes</taxon>
        <taxon>Sarcoptiformes</taxon>
        <taxon>Astigmata</taxon>
        <taxon>Psoroptidia</taxon>
        <taxon>Analgoidea</taxon>
        <taxon>Pyroglyphidae</taxon>
        <taxon>Dermatophagoidinae</taxon>
        <taxon>Dermatophagoides</taxon>
    </lineage>
</organism>
<dbReference type="Proteomes" id="UP000887458">
    <property type="component" value="Unassembled WGS sequence"/>
</dbReference>
<keyword evidence="2" id="KW-1185">Reference proteome</keyword>
<reference evidence="1 2" key="2">
    <citation type="journal article" date="2022" name="Mol. Biol. Evol.">
        <title>Comparative Genomics Reveals Insights into the Divergent Evolution of Astigmatic Mites and Household Pest Adaptations.</title>
        <authorList>
            <person name="Xiong Q."/>
            <person name="Wan A.T."/>
            <person name="Liu X."/>
            <person name="Fung C.S."/>
            <person name="Xiao X."/>
            <person name="Malainual N."/>
            <person name="Hou J."/>
            <person name="Wang L."/>
            <person name="Wang M."/>
            <person name="Yang K.Y."/>
            <person name="Cui Y."/>
            <person name="Leung E.L."/>
            <person name="Nong W."/>
            <person name="Shin S.K."/>
            <person name="Au S.W."/>
            <person name="Jeong K.Y."/>
            <person name="Chew F.T."/>
            <person name="Hui J.H."/>
            <person name="Leung T.F."/>
            <person name="Tungtrongchitr A."/>
            <person name="Zhong N."/>
            <person name="Liu Z."/>
            <person name="Tsui S.K."/>
        </authorList>
    </citation>
    <scope>NUCLEOTIDE SEQUENCE [LARGE SCALE GENOMIC DNA]</scope>
    <source>
        <strain evidence="1">Derp</strain>
    </source>
</reference>
<evidence type="ECO:0000313" key="1">
    <source>
        <dbReference type="EMBL" id="KAH9417673.1"/>
    </source>
</evidence>
<reference evidence="1 2" key="1">
    <citation type="journal article" date="2018" name="J. Allergy Clin. Immunol.">
        <title>High-quality assembly of Dermatophagoides pteronyssinus genome and transcriptome reveals a wide range of novel allergens.</title>
        <authorList>
            <person name="Liu X.Y."/>
            <person name="Yang K.Y."/>
            <person name="Wang M.Q."/>
            <person name="Kwok J.S."/>
            <person name="Zeng X."/>
            <person name="Yang Z."/>
            <person name="Xiao X.J."/>
            <person name="Lau C.P."/>
            <person name="Li Y."/>
            <person name="Huang Z.M."/>
            <person name="Ba J.G."/>
            <person name="Yim A.K."/>
            <person name="Ouyang C.Y."/>
            <person name="Ngai S.M."/>
            <person name="Chan T.F."/>
            <person name="Leung E.L."/>
            <person name="Liu L."/>
            <person name="Liu Z.G."/>
            <person name="Tsui S.K."/>
        </authorList>
    </citation>
    <scope>NUCLEOTIDE SEQUENCE [LARGE SCALE GENOMIC DNA]</scope>
    <source>
        <strain evidence="1">Derp</strain>
    </source>
</reference>
<name>A0ABQ8J548_DERPT</name>
<protein>
    <submittedName>
        <fullName evidence="1">Uncharacterized protein</fullName>
    </submittedName>
</protein>
<accession>A0ABQ8J548</accession>
<comment type="caution">
    <text evidence="1">The sequence shown here is derived from an EMBL/GenBank/DDBJ whole genome shotgun (WGS) entry which is preliminary data.</text>
</comment>
<dbReference type="EMBL" id="NJHN03000074">
    <property type="protein sequence ID" value="KAH9417673.1"/>
    <property type="molecule type" value="Genomic_DNA"/>
</dbReference>